<protein>
    <submittedName>
        <fullName evidence="1">Uncharacterized protein</fullName>
    </submittedName>
</protein>
<sequence length="128" mass="14569">MMRDDDMFEKLKVARVVKNVDHTIKSITKNGAQFGLFGDESTNVGAQRFVDRYDDDRVAVACIFGNRVFWRVHRIYTKRQFRLETQLKQAVAKVFVANQYLFECEPVDAISGLVDGSNAVAVNCNKSD</sequence>
<proteinExistence type="predicted"/>
<dbReference type="EMBL" id="ASGP02000007">
    <property type="protein sequence ID" value="KAH9498079.1"/>
    <property type="molecule type" value="Genomic_DNA"/>
</dbReference>
<dbReference type="Proteomes" id="UP000790347">
    <property type="component" value="Unassembled WGS sequence"/>
</dbReference>
<gene>
    <name evidence="1" type="ORF">DERF_014003</name>
</gene>
<reference evidence="1" key="2">
    <citation type="journal article" date="2022" name="Res Sq">
        <title>Comparative Genomics Reveals Insights into the Divergent Evolution of Astigmatic Mites and Household Pest Adaptations.</title>
        <authorList>
            <person name="Xiong Q."/>
            <person name="Wan A.T.-Y."/>
            <person name="Liu X.-Y."/>
            <person name="Fung C.S.-H."/>
            <person name="Xiao X."/>
            <person name="Malainual N."/>
            <person name="Hou J."/>
            <person name="Wang L."/>
            <person name="Wang M."/>
            <person name="Yang K."/>
            <person name="Cui Y."/>
            <person name="Leung E."/>
            <person name="Nong W."/>
            <person name="Shin S.-K."/>
            <person name="Au S."/>
            <person name="Jeong K.Y."/>
            <person name="Chew F.T."/>
            <person name="Hui J."/>
            <person name="Leung T.F."/>
            <person name="Tungtrongchitr A."/>
            <person name="Zhong N."/>
            <person name="Liu Z."/>
            <person name="Tsui S."/>
        </authorList>
    </citation>
    <scope>NUCLEOTIDE SEQUENCE</scope>
    <source>
        <strain evidence="1">Derf</strain>
        <tissue evidence="1">Whole organism</tissue>
    </source>
</reference>
<dbReference type="AlphaFoldDB" id="A0A922HSD7"/>
<evidence type="ECO:0000313" key="2">
    <source>
        <dbReference type="Proteomes" id="UP000790347"/>
    </source>
</evidence>
<organism evidence="1 2">
    <name type="scientific">Dermatophagoides farinae</name>
    <name type="common">American house dust mite</name>
    <dbReference type="NCBI Taxonomy" id="6954"/>
    <lineage>
        <taxon>Eukaryota</taxon>
        <taxon>Metazoa</taxon>
        <taxon>Ecdysozoa</taxon>
        <taxon>Arthropoda</taxon>
        <taxon>Chelicerata</taxon>
        <taxon>Arachnida</taxon>
        <taxon>Acari</taxon>
        <taxon>Acariformes</taxon>
        <taxon>Sarcoptiformes</taxon>
        <taxon>Astigmata</taxon>
        <taxon>Psoroptidia</taxon>
        <taxon>Analgoidea</taxon>
        <taxon>Pyroglyphidae</taxon>
        <taxon>Dermatophagoidinae</taxon>
        <taxon>Dermatophagoides</taxon>
    </lineage>
</organism>
<keyword evidence="2" id="KW-1185">Reference proteome</keyword>
<name>A0A922HSD7_DERFA</name>
<accession>A0A922HSD7</accession>
<reference evidence="1" key="1">
    <citation type="submission" date="2013-05" db="EMBL/GenBank/DDBJ databases">
        <authorList>
            <person name="Yim A.K.Y."/>
            <person name="Chan T.F."/>
            <person name="Ji K.M."/>
            <person name="Liu X.Y."/>
            <person name="Zhou J.W."/>
            <person name="Li R.Q."/>
            <person name="Yang K.Y."/>
            <person name="Li J."/>
            <person name="Li M."/>
            <person name="Law P.T.W."/>
            <person name="Wu Y.L."/>
            <person name="Cai Z.L."/>
            <person name="Qin H."/>
            <person name="Bao Y."/>
            <person name="Leung R.K.K."/>
            <person name="Ng P.K.S."/>
            <person name="Zou J."/>
            <person name="Zhong X.J."/>
            <person name="Ran P.X."/>
            <person name="Zhong N.S."/>
            <person name="Liu Z.G."/>
            <person name="Tsui S.K.W."/>
        </authorList>
    </citation>
    <scope>NUCLEOTIDE SEQUENCE</scope>
    <source>
        <strain evidence="1">Derf</strain>
        <tissue evidence="1">Whole organism</tissue>
    </source>
</reference>
<evidence type="ECO:0000313" key="1">
    <source>
        <dbReference type="EMBL" id="KAH9498079.1"/>
    </source>
</evidence>
<comment type="caution">
    <text evidence="1">The sequence shown here is derived from an EMBL/GenBank/DDBJ whole genome shotgun (WGS) entry which is preliminary data.</text>
</comment>